<keyword evidence="1" id="KW-0472">Membrane</keyword>
<evidence type="ECO:0000313" key="3">
    <source>
        <dbReference type="EMBL" id="CAF0890588.1"/>
    </source>
</evidence>
<evidence type="ECO:0008006" key="5">
    <source>
        <dbReference type="Google" id="ProtNLM"/>
    </source>
</evidence>
<sequence length="131" mass="15249">MIKIILPFLVFTLINSVYSETKYCGNKICYSNYRSVYCCSYNYDECCFGGGYYYSYSGFGIFFMALFFCCLIRCIRNRRQRVVIVRRNMPVSMPHTISTINPMSSTPPAYNTVIQSNIQPSHGYTNPNFKY</sequence>
<proteinExistence type="predicted"/>
<accession>A0A813YY13</accession>
<keyword evidence="1" id="KW-0812">Transmembrane</keyword>
<gene>
    <name evidence="3" type="ORF">OXX778_LOCUS10890</name>
</gene>
<feature type="chain" id="PRO_5032305017" description="Vesicular, overexpressed in cancer, prosurvival protein 1" evidence="2">
    <location>
        <begin position="20"/>
        <end position="131"/>
    </location>
</feature>
<keyword evidence="1" id="KW-1133">Transmembrane helix</keyword>
<dbReference type="Proteomes" id="UP000663879">
    <property type="component" value="Unassembled WGS sequence"/>
</dbReference>
<evidence type="ECO:0000313" key="4">
    <source>
        <dbReference type="Proteomes" id="UP000663879"/>
    </source>
</evidence>
<feature type="signal peptide" evidence="2">
    <location>
        <begin position="1"/>
        <end position="19"/>
    </location>
</feature>
<name>A0A813YY13_9BILA</name>
<reference evidence="3" key="1">
    <citation type="submission" date="2021-02" db="EMBL/GenBank/DDBJ databases">
        <authorList>
            <person name="Nowell W R."/>
        </authorList>
    </citation>
    <scope>NUCLEOTIDE SEQUENCE</scope>
    <source>
        <strain evidence="3">Ploen Becks lab</strain>
    </source>
</reference>
<dbReference type="AlphaFoldDB" id="A0A813YY13"/>
<keyword evidence="4" id="KW-1185">Reference proteome</keyword>
<feature type="transmembrane region" description="Helical" evidence="1">
    <location>
        <begin position="53"/>
        <end position="72"/>
    </location>
</feature>
<protein>
    <recommendedName>
        <fullName evidence="5">Vesicular, overexpressed in cancer, prosurvival protein 1</fullName>
    </recommendedName>
</protein>
<comment type="caution">
    <text evidence="3">The sequence shown here is derived from an EMBL/GenBank/DDBJ whole genome shotgun (WGS) entry which is preliminary data.</text>
</comment>
<keyword evidence="2" id="KW-0732">Signal</keyword>
<evidence type="ECO:0000256" key="2">
    <source>
        <dbReference type="SAM" id="SignalP"/>
    </source>
</evidence>
<organism evidence="3 4">
    <name type="scientific">Brachionus calyciflorus</name>
    <dbReference type="NCBI Taxonomy" id="104777"/>
    <lineage>
        <taxon>Eukaryota</taxon>
        <taxon>Metazoa</taxon>
        <taxon>Spiralia</taxon>
        <taxon>Gnathifera</taxon>
        <taxon>Rotifera</taxon>
        <taxon>Eurotatoria</taxon>
        <taxon>Monogononta</taxon>
        <taxon>Pseudotrocha</taxon>
        <taxon>Ploima</taxon>
        <taxon>Brachionidae</taxon>
        <taxon>Brachionus</taxon>
    </lineage>
</organism>
<evidence type="ECO:0000256" key="1">
    <source>
        <dbReference type="SAM" id="Phobius"/>
    </source>
</evidence>
<dbReference type="EMBL" id="CAJNOC010001780">
    <property type="protein sequence ID" value="CAF0890588.1"/>
    <property type="molecule type" value="Genomic_DNA"/>
</dbReference>